<dbReference type="InterPro" id="IPR011706">
    <property type="entry name" value="Cu-oxidase_C"/>
</dbReference>
<dbReference type="Pfam" id="PF07731">
    <property type="entry name" value="Cu-oxidase_2"/>
    <property type="match status" value="1"/>
</dbReference>
<dbReference type="EMBL" id="JANEWF010000032">
    <property type="protein sequence ID" value="MDA8485654.1"/>
    <property type="molecule type" value="Genomic_DNA"/>
</dbReference>
<dbReference type="PROSITE" id="PS51318">
    <property type="entry name" value="TAT"/>
    <property type="match status" value="1"/>
</dbReference>
<comment type="caution">
    <text evidence="2">The sequence shown here is derived from an EMBL/GenBank/DDBJ whole genome shotgun (WGS) entry which is preliminary data.</text>
</comment>
<dbReference type="InterPro" id="IPR045087">
    <property type="entry name" value="Cu-oxidase_fam"/>
</dbReference>
<dbReference type="CDD" id="cd13866">
    <property type="entry name" value="CuRO_2_BOD"/>
    <property type="match status" value="1"/>
</dbReference>
<protein>
    <submittedName>
        <fullName evidence="2">Multicopper oxidase domain-containing protein</fullName>
    </submittedName>
</protein>
<evidence type="ECO:0000313" key="3">
    <source>
        <dbReference type="Proteomes" id="UP001211689"/>
    </source>
</evidence>
<name>A0ABT4YA15_METRE</name>
<evidence type="ECO:0000259" key="1">
    <source>
        <dbReference type="Pfam" id="PF07731"/>
    </source>
</evidence>
<dbReference type="CDD" id="cd13889">
    <property type="entry name" value="CuRO_3_BOD"/>
    <property type="match status" value="1"/>
</dbReference>
<dbReference type="Proteomes" id="UP001211689">
    <property type="component" value="Unassembled WGS sequence"/>
</dbReference>
<dbReference type="Gene3D" id="2.60.40.420">
    <property type="entry name" value="Cupredoxins - blue copper proteins"/>
    <property type="match status" value="3"/>
</dbReference>
<dbReference type="SUPFAM" id="SSF49503">
    <property type="entry name" value="Cupredoxins"/>
    <property type="match status" value="3"/>
</dbReference>
<gene>
    <name evidence="2" type="ORF">NNO07_21510</name>
</gene>
<dbReference type="PANTHER" id="PTHR48267">
    <property type="entry name" value="CUPREDOXIN SUPERFAMILY PROTEIN"/>
    <property type="match status" value="1"/>
</dbReference>
<dbReference type="InterPro" id="IPR008972">
    <property type="entry name" value="Cupredoxin"/>
</dbReference>
<sequence length="744" mass="82115">MYLPNDASKARLREAEIASRNFAELATALSKGEVTRRDFIKWGLATSSGLLVPVHGLTPFSSSAYAAVFDIPTGLPPSPLFGVQPFTQPMPRFDVLPRKTFTFGAGVMDPIPAFPGAPGPDPTEQANVTQQPVPAVLGGGTGPIEGRPPGPIWAHQQWAGFPPRMAVEVTQEGAKPNTVYNPGVPSSLNSGIDASRPFRPAFHPDLPDQGPLALWTFNGTLPPKLLIGRYHESILFRHHNRLPDDPTRNGGFGIHTISTHEHNGHHGAENDGFTGAYFFPRQYYDYHYPICHGGYNTINLDAAEPRCGTPTDAGGIENVQGDFHETMSTHWFHDHMFSFTAQNVYKGNAGMFNIYSSLDRGNEEMDDGVNLRLPSGSAKSYGNLDYDVNLMLADKAWDADGQLAMDIFDFDGFLGDVMTVNLVYKPFFEVERRKYRFRILNAAVARFFKLALSDASPMVQIANDGNLLPNPVVLNTLDELGIAERYDIVIDFSRYSIGSKVWMVNLAEHENGRRPKEDLSLREALSGSSNDPCVGRFLEFRIVRDPARPDVSQVPEQLIVNPDLTTIPVAAQRTFEFGRGAKQNSTDPITSFLGPWGIKVDGATMLAADFGRVSAAPRFGTREVWTLRNGGGGWDHPIHIHFEEGQILARDGKASNVPAWERGRKDVYRLHPGGSVTLTMQFRDFGGMFMEHCHNTTHEDNAMLLRWEIDDAGGAFLRPLPTPIPTPQGVKFVPPDEILPTAFR</sequence>
<feature type="domain" description="Plastocyanin-like" evidence="1">
    <location>
        <begin position="612"/>
        <end position="710"/>
    </location>
</feature>
<proteinExistence type="predicted"/>
<accession>A0ABT4YA15</accession>
<dbReference type="InterPro" id="IPR006311">
    <property type="entry name" value="TAT_signal"/>
</dbReference>
<dbReference type="RefSeq" id="WP_271471886.1">
    <property type="nucleotide sequence ID" value="NZ_JANEWF010000032.1"/>
</dbReference>
<organism evidence="2 3">
    <name type="scientific">Metapseudomonas resinovorans</name>
    <name type="common">Pseudomonas resinovorans</name>
    <dbReference type="NCBI Taxonomy" id="53412"/>
    <lineage>
        <taxon>Bacteria</taxon>
        <taxon>Pseudomonadati</taxon>
        <taxon>Pseudomonadota</taxon>
        <taxon>Gammaproteobacteria</taxon>
        <taxon>Pseudomonadales</taxon>
        <taxon>Pseudomonadaceae</taxon>
        <taxon>Metapseudomonas</taxon>
    </lineage>
</organism>
<reference evidence="2 3" key="1">
    <citation type="submission" date="2022-07" db="EMBL/GenBank/DDBJ databases">
        <title>Genome Analysis of Selected Gammaproteobacteria from Nigerian Food snails.</title>
        <authorList>
            <person name="Okafor A.C."/>
        </authorList>
    </citation>
    <scope>NUCLEOTIDE SEQUENCE [LARGE SCALE GENOMIC DNA]</scope>
    <source>
        <strain evidence="2 3">Awg 2</strain>
    </source>
</reference>
<dbReference type="PANTHER" id="PTHR48267:SF1">
    <property type="entry name" value="BILIRUBIN OXIDASE"/>
    <property type="match status" value="1"/>
</dbReference>
<keyword evidence="3" id="KW-1185">Reference proteome</keyword>
<evidence type="ECO:0000313" key="2">
    <source>
        <dbReference type="EMBL" id="MDA8485654.1"/>
    </source>
</evidence>